<dbReference type="SMART" id="SM01321">
    <property type="entry name" value="Y1_Tnp"/>
    <property type="match status" value="1"/>
</dbReference>
<protein>
    <submittedName>
        <fullName evidence="2">Menaquinone-specific isochorismate synthase/putative DNA methylase</fullName>
    </submittedName>
</protein>
<proteinExistence type="predicted"/>
<dbReference type="GO" id="GO:0032259">
    <property type="term" value="P:methylation"/>
    <property type="evidence" value="ECO:0007669"/>
    <property type="project" value="UniProtKB-KW"/>
</dbReference>
<dbReference type="Pfam" id="PF01797">
    <property type="entry name" value="Y1_Tnp"/>
    <property type="match status" value="1"/>
</dbReference>
<dbReference type="Proteomes" id="UP000295662">
    <property type="component" value="Unassembled WGS sequence"/>
</dbReference>
<dbReference type="GO" id="GO:0006313">
    <property type="term" value="P:DNA transposition"/>
    <property type="evidence" value="ECO:0007669"/>
    <property type="project" value="InterPro"/>
</dbReference>
<dbReference type="InterPro" id="IPR052715">
    <property type="entry name" value="RAYT_transposase"/>
</dbReference>
<evidence type="ECO:0000259" key="1">
    <source>
        <dbReference type="SMART" id="SM01321"/>
    </source>
</evidence>
<feature type="domain" description="Transposase IS200-like" evidence="1">
    <location>
        <begin position="41"/>
        <end position="214"/>
    </location>
</feature>
<dbReference type="Gene3D" id="3.30.70.1290">
    <property type="entry name" value="Transposase IS200-like"/>
    <property type="match status" value="1"/>
</dbReference>
<gene>
    <name evidence="2" type="ORF">EI77_01097</name>
</gene>
<dbReference type="InterPro" id="IPR002686">
    <property type="entry name" value="Transposase_17"/>
</dbReference>
<dbReference type="GO" id="GO:0008168">
    <property type="term" value="F:methyltransferase activity"/>
    <property type="evidence" value="ECO:0007669"/>
    <property type="project" value="UniProtKB-KW"/>
</dbReference>
<dbReference type="PANTHER" id="PTHR36966:SF1">
    <property type="entry name" value="REP-ASSOCIATED TYROSINE TRANSPOSASE"/>
    <property type="match status" value="1"/>
</dbReference>
<evidence type="ECO:0000313" key="3">
    <source>
        <dbReference type="Proteomes" id="UP000295662"/>
    </source>
</evidence>
<dbReference type="InterPro" id="IPR036515">
    <property type="entry name" value="Transposase_17_sf"/>
</dbReference>
<dbReference type="GO" id="GO:0004803">
    <property type="term" value="F:transposase activity"/>
    <property type="evidence" value="ECO:0007669"/>
    <property type="project" value="InterPro"/>
</dbReference>
<accession>A0A4R7SU00</accession>
<keyword evidence="2" id="KW-0808">Transferase</keyword>
<evidence type="ECO:0000313" key="2">
    <source>
        <dbReference type="EMBL" id="TDU81787.1"/>
    </source>
</evidence>
<name>A0A4R7SU00_9BACT</name>
<organism evidence="2 3">
    <name type="scientific">Prosthecobacter fusiformis</name>
    <dbReference type="NCBI Taxonomy" id="48464"/>
    <lineage>
        <taxon>Bacteria</taxon>
        <taxon>Pseudomonadati</taxon>
        <taxon>Verrucomicrobiota</taxon>
        <taxon>Verrucomicrobiia</taxon>
        <taxon>Verrucomicrobiales</taxon>
        <taxon>Verrucomicrobiaceae</taxon>
        <taxon>Prosthecobacter</taxon>
    </lineage>
</organism>
<dbReference type="SUPFAM" id="SSF143422">
    <property type="entry name" value="Transposase IS200-like"/>
    <property type="match status" value="1"/>
</dbReference>
<dbReference type="GO" id="GO:0043565">
    <property type="term" value="F:sequence-specific DNA binding"/>
    <property type="evidence" value="ECO:0007669"/>
    <property type="project" value="TreeGrafter"/>
</dbReference>
<keyword evidence="3" id="KW-1185">Reference proteome</keyword>
<dbReference type="RefSeq" id="WP_133793707.1">
    <property type="nucleotide sequence ID" value="NZ_SOCA01000001.1"/>
</dbReference>
<dbReference type="PANTHER" id="PTHR36966">
    <property type="entry name" value="REP-ASSOCIATED TYROSINE TRANSPOSASE"/>
    <property type="match status" value="1"/>
</dbReference>
<dbReference type="OrthoDB" id="9794403at2"/>
<keyword evidence="2" id="KW-0489">Methyltransferase</keyword>
<reference evidence="2 3" key="1">
    <citation type="submission" date="2019-03" db="EMBL/GenBank/DDBJ databases">
        <title>Genomic Encyclopedia of Archaeal and Bacterial Type Strains, Phase II (KMG-II): from individual species to whole genera.</title>
        <authorList>
            <person name="Goeker M."/>
        </authorList>
    </citation>
    <scope>NUCLEOTIDE SEQUENCE [LARGE SCALE GENOMIC DNA]</scope>
    <source>
        <strain evidence="2 3">ATCC 25309</strain>
    </source>
</reference>
<comment type="caution">
    <text evidence="2">The sequence shown here is derived from an EMBL/GenBank/DDBJ whole genome shotgun (WGS) entry which is preliminary data.</text>
</comment>
<sequence>MTWRIPSYIPLPEDFQGFDPCRRTPQVEFYTYERHLPHWRLPGACYLTTFRLNDSIPADILQAMRDQLKMWKHKLLEAAAKHEGQLPAEEHLAWVEFQRGHLLKLESLLDEGHGECLLRNERHRRLVDTTLHHFEGRRCEMMAFVIMPNHVHALCRPMAGQDLEKLTGSWKRHSSESLNRMTGRRGRVWQQETFDRIIRDADHFRQAVRYIAKNPFQAKLQPEEATVWFNNAIMKSNDWTSGP</sequence>
<dbReference type="AlphaFoldDB" id="A0A4R7SU00"/>
<dbReference type="EMBL" id="SOCA01000001">
    <property type="protein sequence ID" value="TDU81787.1"/>
    <property type="molecule type" value="Genomic_DNA"/>
</dbReference>